<keyword evidence="1" id="KW-0472">Membrane</keyword>
<protein>
    <submittedName>
        <fullName evidence="2">Uncharacterized protein</fullName>
    </submittedName>
</protein>
<dbReference type="AlphaFoldDB" id="A0A0A3JAR1"/>
<proteinExistence type="predicted"/>
<dbReference type="RefSeq" id="WP_036170661.1">
    <property type="nucleotide sequence ID" value="NZ_AVCZ01000001.1"/>
</dbReference>
<keyword evidence="1" id="KW-0812">Transmembrane</keyword>
<evidence type="ECO:0000313" key="3">
    <source>
        <dbReference type="Proteomes" id="UP000030595"/>
    </source>
</evidence>
<comment type="caution">
    <text evidence="2">The sequence shown here is derived from an EMBL/GenBank/DDBJ whole genome shotgun (WGS) entry which is preliminary data.</text>
</comment>
<reference evidence="2 3" key="1">
    <citation type="submission" date="2014-02" db="EMBL/GenBank/DDBJ databases">
        <title>Draft genome sequence of Lysinibacillus massiliensis CCUG 49529.</title>
        <authorList>
            <person name="Zhang F."/>
            <person name="Wang G."/>
            <person name="Zhang L."/>
        </authorList>
    </citation>
    <scope>NUCLEOTIDE SEQUENCE [LARGE SCALE GENOMIC DNA]</scope>
    <source>
        <strain evidence="2 3">CCUG 49529</strain>
    </source>
</reference>
<dbReference type="Proteomes" id="UP000030595">
    <property type="component" value="Unassembled WGS sequence"/>
</dbReference>
<sequence>MGFYYLLLLLIGIVLLVVGGGALWKGVSWSVKTILLLFIVGILCIGLAIFLLTPGSSDLIAELLKWN</sequence>
<evidence type="ECO:0000313" key="2">
    <source>
        <dbReference type="EMBL" id="KGR92258.1"/>
    </source>
</evidence>
<keyword evidence="3" id="KW-1185">Reference proteome</keyword>
<evidence type="ECO:0000256" key="1">
    <source>
        <dbReference type="SAM" id="Phobius"/>
    </source>
</evidence>
<gene>
    <name evidence="2" type="ORF">CD30_00030</name>
</gene>
<dbReference type="EMBL" id="JPVQ01000001">
    <property type="protein sequence ID" value="KGR92258.1"/>
    <property type="molecule type" value="Genomic_DNA"/>
</dbReference>
<accession>A0A0A3JAR1</accession>
<keyword evidence="1" id="KW-1133">Transmembrane helix</keyword>
<feature type="transmembrane region" description="Helical" evidence="1">
    <location>
        <begin position="34"/>
        <end position="53"/>
    </location>
</feature>
<feature type="transmembrane region" description="Helical" evidence="1">
    <location>
        <begin position="6"/>
        <end position="27"/>
    </location>
</feature>
<dbReference type="OrthoDB" id="2973819at2"/>
<organism evidence="2 3">
    <name type="scientific">Ureibacillus massiliensis 4400831 = CIP 108448 = CCUG 49529</name>
    <dbReference type="NCBI Taxonomy" id="1211035"/>
    <lineage>
        <taxon>Bacteria</taxon>
        <taxon>Bacillati</taxon>
        <taxon>Bacillota</taxon>
        <taxon>Bacilli</taxon>
        <taxon>Bacillales</taxon>
        <taxon>Caryophanaceae</taxon>
        <taxon>Ureibacillus</taxon>
    </lineage>
</organism>
<name>A0A0A3JAR1_9BACL</name>